<dbReference type="EMBL" id="CAJOBE010004102">
    <property type="protein sequence ID" value="CAF3916349.1"/>
    <property type="molecule type" value="Genomic_DNA"/>
</dbReference>
<reference evidence="1" key="1">
    <citation type="submission" date="2021-02" db="EMBL/GenBank/DDBJ databases">
        <authorList>
            <person name="Nowell W R."/>
        </authorList>
    </citation>
    <scope>NUCLEOTIDE SEQUENCE</scope>
</reference>
<gene>
    <name evidence="2" type="ORF">FNK824_LOCUS21374</name>
    <name evidence="1" type="ORF">SEV965_LOCUS15412</name>
</gene>
<evidence type="ECO:0000313" key="3">
    <source>
        <dbReference type="Proteomes" id="UP000663889"/>
    </source>
</evidence>
<proteinExistence type="predicted"/>
<dbReference type="EMBL" id="CAJNOU010000804">
    <property type="protein sequence ID" value="CAF1091980.1"/>
    <property type="molecule type" value="Genomic_DNA"/>
</dbReference>
<evidence type="ECO:0000313" key="2">
    <source>
        <dbReference type="EMBL" id="CAF3916349.1"/>
    </source>
</evidence>
<protein>
    <recommendedName>
        <fullName evidence="4">Methyltransferase type 11 domain-containing protein</fullName>
    </recommendedName>
</protein>
<comment type="caution">
    <text evidence="1">The sequence shown here is derived from an EMBL/GenBank/DDBJ whole genome shotgun (WGS) entry which is preliminary data.</text>
</comment>
<sequence>MMTENDVNIVTARGYKHAVTLYEQSRLSYPNEMIDLIKSFYNKPNIIIDLGAEIIAIEPISATHENLKNIPLITKIINETAEHMPFEDNTIDIILCG</sequence>
<organism evidence="1 3">
    <name type="scientific">Rotaria sordida</name>
    <dbReference type="NCBI Taxonomy" id="392033"/>
    <lineage>
        <taxon>Eukaryota</taxon>
        <taxon>Metazoa</taxon>
        <taxon>Spiralia</taxon>
        <taxon>Gnathifera</taxon>
        <taxon>Rotifera</taxon>
        <taxon>Eurotatoria</taxon>
        <taxon>Bdelloidea</taxon>
        <taxon>Philodinida</taxon>
        <taxon>Philodinidae</taxon>
        <taxon>Rotaria</taxon>
    </lineage>
</organism>
<dbReference type="Proteomes" id="UP000663889">
    <property type="component" value="Unassembled WGS sequence"/>
</dbReference>
<evidence type="ECO:0000313" key="1">
    <source>
        <dbReference type="EMBL" id="CAF1091980.1"/>
    </source>
</evidence>
<dbReference type="SUPFAM" id="SSF53335">
    <property type="entry name" value="S-adenosyl-L-methionine-dependent methyltransferases"/>
    <property type="match status" value="1"/>
</dbReference>
<accession>A0A814NIE5</accession>
<name>A0A814NIE5_9BILA</name>
<evidence type="ECO:0008006" key="4">
    <source>
        <dbReference type="Google" id="ProtNLM"/>
    </source>
</evidence>
<dbReference type="AlphaFoldDB" id="A0A814NIE5"/>
<dbReference type="Proteomes" id="UP000663874">
    <property type="component" value="Unassembled WGS sequence"/>
</dbReference>
<dbReference type="InterPro" id="IPR029063">
    <property type="entry name" value="SAM-dependent_MTases_sf"/>
</dbReference>